<name>E8V1P8_TERSS</name>
<keyword evidence="4" id="KW-1185">Reference proteome</keyword>
<dbReference type="EMBL" id="CP002467">
    <property type="protein sequence ID" value="ADV82329.1"/>
    <property type="molecule type" value="Genomic_DNA"/>
</dbReference>
<sequence length="176" mass="20046">MISYTATTTIDEYLEAQDLFQRKFSPVGYYVARWLPACIILVIAGNQFFKSATELSARQSLIIGLIPIAFFFLAVLGTPAIKRRALSKRYERELPNMQNVFVEVNEFGYTARIPNASEGRIPWVAFEGYVEGKTIWILLKGYTFHPIPKHALSPSEQEEFRGLLAAYSVPYKKNKV</sequence>
<reference evidence="3 4" key="1">
    <citation type="journal article" date="2012" name="Stand. Genomic Sci.">
        <title>Complete genome sequence of Terriglobus saanensis type strain SP1PR4(T), an Acidobacteria from tundra soil.</title>
        <authorList>
            <person name="Rawat S.R."/>
            <person name="Mannisto M.K."/>
            <person name="Starovoytov V."/>
            <person name="Goodwin L."/>
            <person name="Nolan M."/>
            <person name="Hauser L."/>
            <person name="Land M."/>
            <person name="Davenport K.W."/>
            <person name="Woyke T."/>
            <person name="Haggblom M.M."/>
        </authorList>
    </citation>
    <scope>NUCLEOTIDE SEQUENCE</scope>
    <source>
        <strain evidence="4">ATCC BAA-1853 / DSM 23119 / SP1PR4</strain>
    </source>
</reference>
<dbReference type="Proteomes" id="UP000006844">
    <property type="component" value="Chromosome"/>
</dbReference>
<evidence type="ECO:0000256" key="1">
    <source>
        <dbReference type="SAM" id="Phobius"/>
    </source>
</evidence>
<dbReference type="Pfam" id="PF14317">
    <property type="entry name" value="YcxB"/>
    <property type="match status" value="1"/>
</dbReference>
<feature type="transmembrane region" description="Helical" evidence="1">
    <location>
        <begin position="61"/>
        <end position="81"/>
    </location>
</feature>
<keyword evidence="1" id="KW-0812">Transmembrane</keyword>
<feature type="transmembrane region" description="Helical" evidence="1">
    <location>
        <begin position="30"/>
        <end position="49"/>
    </location>
</feature>
<keyword evidence="1" id="KW-1133">Transmembrane helix</keyword>
<dbReference type="InterPro" id="IPR025588">
    <property type="entry name" value="YcxB-like_C"/>
</dbReference>
<protein>
    <recommendedName>
        <fullName evidence="2">YcxB-like C-terminal domain-containing protein</fullName>
    </recommendedName>
</protein>
<dbReference type="RefSeq" id="WP_013568062.1">
    <property type="nucleotide sequence ID" value="NC_014963.1"/>
</dbReference>
<dbReference type="KEGG" id="tsa:AciPR4_1506"/>
<dbReference type="HOGENOM" id="CLU_1524407_0_0_0"/>
<evidence type="ECO:0000313" key="4">
    <source>
        <dbReference type="Proteomes" id="UP000006844"/>
    </source>
</evidence>
<evidence type="ECO:0000259" key="2">
    <source>
        <dbReference type="Pfam" id="PF14317"/>
    </source>
</evidence>
<proteinExistence type="predicted"/>
<accession>E8V1P8</accession>
<feature type="domain" description="YcxB-like C-terminal" evidence="2">
    <location>
        <begin position="105"/>
        <end position="164"/>
    </location>
</feature>
<keyword evidence="1" id="KW-0472">Membrane</keyword>
<gene>
    <name evidence="3" type="ordered locus">AciPR4_1506</name>
</gene>
<evidence type="ECO:0000313" key="3">
    <source>
        <dbReference type="EMBL" id="ADV82329.1"/>
    </source>
</evidence>
<dbReference type="AlphaFoldDB" id="E8V1P8"/>
<organism evidence="3 4">
    <name type="scientific">Terriglobus saanensis (strain ATCC BAA-1853 / DSM 23119 / SP1PR4)</name>
    <dbReference type="NCBI Taxonomy" id="401053"/>
    <lineage>
        <taxon>Bacteria</taxon>
        <taxon>Pseudomonadati</taxon>
        <taxon>Acidobacteriota</taxon>
        <taxon>Terriglobia</taxon>
        <taxon>Terriglobales</taxon>
        <taxon>Acidobacteriaceae</taxon>
        <taxon>Terriglobus</taxon>
    </lineage>
</organism>